<evidence type="ECO:0000313" key="2">
    <source>
        <dbReference type="Proteomes" id="UP000095553"/>
    </source>
</evidence>
<organism evidence="1 2">
    <name type="scientific">Anaerostipes hadrus</name>
    <dbReference type="NCBI Taxonomy" id="649756"/>
    <lineage>
        <taxon>Bacteria</taxon>
        <taxon>Bacillati</taxon>
        <taxon>Bacillota</taxon>
        <taxon>Clostridia</taxon>
        <taxon>Lachnospirales</taxon>
        <taxon>Lachnospiraceae</taxon>
        <taxon>Anaerostipes</taxon>
    </lineage>
</organism>
<dbReference type="Proteomes" id="UP000095553">
    <property type="component" value="Unassembled WGS sequence"/>
</dbReference>
<proteinExistence type="predicted"/>
<dbReference type="RefSeq" id="WP_055073434.1">
    <property type="nucleotide sequence ID" value="NZ_CYXY01000027.1"/>
</dbReference>
<dbReference type="Gene3D" id="3.60.160.10">
    <property type="entry name" value="Mitochondrial biogenesis AIM24"/>
    <property type="match status" value="1"/>
</dbReference>
<dbReference type="PANTHER" id="PTHR43657">
    <property type="entry name" value="TRYPTOPHAN RNA-BINDING ATTENUATOR PROTEIN-LIKE PROTEIN"/>
    <property type="match status" value="1"/>
</dbReference>
<name>A0A173UQR4_ANAHA</name>
<reference evidence="1 2" key="1">
    <citation type="submission" date="2015-09" db="EMBL/GenBank/DDBJ databases">
        <authorList>
            <consortium name="Pathogen Informatics"/>
        </authorList>
    </citation>
    <scope>NUCLEOTIDE SEQUENCE [LARGE SCALE GENOMIC DNA]</scope>
    <source>
        <strain evidence="1 2">2789STDY5834959</strain>
    </source>
</reference>
<dbReference type="EMBL" id="CYXY01000027">
    <property type="protein sequence ID" value="CUN17392.1"/>
    <property type="molecule type" value="Genomic_DNA"/>
</dbReference>
<dbReference type="SUPFAM" id="SSF51219">
    <property type="entry name" value="TRAP-like"/>
    <property type="match status" value="1"/>
</dbReference>
<gene>
    <name evidence="1" type="ORF">ERS852571_02978</name>
</gene>
<accession>A0A173UQR4</accession>
<dbReference type="PANTHER" id="PTHR43657:SF1">
    <property type="entry name" value="ALTERED INHERITANCE OF MITOCHONDRIA PROTEIN 24, MITOCHONDRIAL"/>
    <property type="match status" value="1"/>
</dbReference>
<evidence type="ECO:0000313" key="1">
    <source>
        <dbReference type="EMBL" id="CUN17392.1"/>
    </source>
</evidence>
<dbReference type="InterPro" id="IPR016031">
    <property type="entry name" value="Trp_RNA-bd_attenuator-like_dom"/>
</dbReference>
<protein>
    <submittedName>
        <fullName evidence="1">Protein of uncharacterized function DUF124</fullName>
    </submittedName>
</protein>
<dbReference type="InterPro" id="IPR036983">
    <property type="entry name" value="AIM24_sf"/>
</dbReference>
<dbReference type="Pfam" id="PF01987">
    <property type="entry name" value="AIM24"/>
    <property type="match status" value="1"/>
</dbReference>
<sequence>MEYELIGTIVPAVKCILKPGEAMYTQSGGMMMYTGDINYSTGLRGGVVKSVARQLLARESAFMTTYYAEKHMGIVIFSTTIPGTIQCLKLEKGSSMICQKTAFLCAEEQIMADVVFTKRLRAGLFSGEGFVLQKIYGEGRVFLEIAGDSIIHDLKEGEVLYCNSGNVVAFQDSVDFNITLVKRMSTLLFGGEGNFLVKLTGPGKVILQTQNQMQKVKIYENQ</sequence>
<dbReference type="NCBIfam" id="TIGR00266">
    <property type="entry name" value="TIGR00266 family protein"/>
    <property type="match status" value="1"/>
</dbReference>
<dbReference type="InterPro" id="IPR002838">
    <property type="entry name" value="AIM24"/>
</dbReference>
<dbReference type="AlphaFoldDB" id="A0A173UQR4"/>